<comment type="similarity">
    <text evidence="1 2">Belongs to the cytochrome P450 family.</text>
</comment>
<dbReference type="InterPro" id="IPR017972">
    <property type="entry name" value="Cyt_P450_CS"/>
</dbReference>
<keyword evidence="2" id="KW-0503">Monooxygenase</keyword>
<dbReference type="AlphaFoldDB" id="A0A521EPK7"/>
<dbReference type="PANTHER" id="PTHR46696">
    <property type="entry name" value="P450, PUTATIVE (EUROFUNG)-RELATED"/>
    <property type="match status" value="1"/>
</dbReference>
<dbReference type="InterPro" id="IPR002397">
    <property type="entry name" value="Cyt_P450_B"/>
</dbReference>
<dbReference type="Proteomes" id="UP000468990">
    <property type="component" value="Unassembled WGS sequence"/>
</dbReference>
<dbReference type="GO" id="GO:0004497">
    <property type="term" value="F:monooxygenase activity"/>
    <property type="evidence" value="ECO:0007669"/>
    <property type="project" value="UniProtKB-KW"/>
</dbReference>
<dbReference type="CDD" id="cd00302">
    <property type="entry name" value="cytochrome_P450"/>
    <property type="match status" value="1"/>
</dbReference>
<proteinExistence type="inferred from homology"/>
<dbReference type="GO" id="GO:0016705">
    <property type="term" value="F:oxidoreductase activity, acting on paired donors, with incorporation or reduction of molecular oxygen"/>
    <property type="evidence" value="ECO:0007669"/>
    <property type="project" value="InterPro"/>
</dbReference>
<dbReference type="GO" id="GO:0020037">
    <property type="term" value="F:heme binding"/>
    <property type="evidence" value="ECO:0007669"/>
    <property type="project" value="InterPro"/>
</dbReference>
<reference evidence="3 6" key="2">
    <citation type="submission" date="2019-11" db="EMBL/GenBank/DDBJ databases">
        <title>Flavobacterium resistens genome.</title>
        <authorList>
            <person name="Wilson V.M."/>
            <person name="Newman J.D."/>
        </authorList>
    </citation>
    <scope>NUCLEOTIDE SEQUENCE [LARGE SCALE GENOMIC DNA]</scope>
    <source>
        <strain evidence="3 6">DSM 19382</strain>
    </source>
</reference>
<dbReference type="SUPFAM" id="SSF48264">
    <property type="entry name" value="Cytochrome P450"/>
    <property type="match status" value="1"/>
</dbReference>
<keyword evidence="2" id="KW-0479">Metal-binding</keyword>
<dbReference type="InterPro" id="IPR036396">
    <property type="entry name" value="Cyt_P450_sf"/>
</dbReference>
<dbReference type="PRINTS" id="PR00359">
    <property type="entry name" value="BP450"/>
</dbReference>
<gene>
    <name evidence="3" type="ORF">GJU42_07620</name>
    <name evidence="4" type="ORF">SAMN06265349_105202</name>
</gene>
<evidence type="ECO:0000256" key="2">
    <source>
        <dbReference type="RuleBase" id="RU000461"/>
    </source>
</evidence>
<evidence type="ECO:0000313" key="6">
    <source>
        <dbReference type="Proteomes" id="UP000468990"/>
    </source>
</evidence>
<dbReference type="EMBL" id="FXTA01000005">
    <property type="protein sequence ID" value="SMO85854.1"/>
    <property type="molecule type" value="Genomic_DNA"/>
</dbReference>
<keyword evidence="2" id="KW-0349">Heme</keyword>
<organism evidence="4 5">
    <name type="scientific">Flavobacterium resistens</name>
    <dbReference type="NCBI Taxonomy" id="443612"/>
    <lineage>
        <taxon>Bacteria</taxon>
        <taxon>Pseudomonadati</taxon>
        <taxon>Bacteroidota</taxon>
        <taxon>Flavobacteriia</taxon>
        <taxon>Flavobacteriales</taxon>
        <taxon>Flavobacteriaceae</taxon>
        <taxon>Flavobacterium</taxon>
    </lineage>
</organism>
<evidence type="ECO:0000313" key="5">
    <source>
        <dbReference type="Proteomes" id="UP000317289"/>
    </source>
</evidence>
<dbReference type="RefSeq" id="WP_142451889.1">
    <property type="nucleotide sequence ID" value="NZ_FXTA01000005.1"/>
</dbReference>
<reference evidence="4 5" key="1">
    <citation type="submission" date="2017-05" db="EMBL/GenBank/DDBJ databases">
        <authorList>
            <person name="Varghese N."/>
            <person name="Submissions S."/>
        </authorList>
    </citation>
    <scope>NUCLEOTIDE SEQUENCE [LARGE SCALE GENOMIC DNA]</scope>
    <source>
        <strain evidence="4 5">DSM 19382</strain>
    </source>
</reference>
<dbReference type="GO" id="GO:0005506">
    <property type="term" value="F:iron ion binding"/>
    <property type="evidence" value="ECO:0007669"/>
    <property type="project" value="InterPro"/>
</dbReference>
<dbReference type="PANTHER" id="PTHR46696:SF1">
    <property type="entry name" value="CYTOCHROME P450 YJIB-RELATED"/>
    <property type="match status" value="1"/>
</dbReference>
<evidence type="ECO:0000256" key="1">
    <source>
        <dbReference type="ARBA" id="ARBA00010617"/>
    </source>
</evidence>
<evidence type="ECO:0000313" key="3">
    <source>
        <dbReference type="EMBL" id="MRX67827.1"/>
    </source>
</evidence>
<dbReference type="Pfam" id="PF00067">
    <property type="entry name" value="p450"/>
    <property type="match status" value="1"/>
</dbReference>
<accession>A0A521EPK7</accession>
<dbReference type="Gene3D" id="1.10.630.10">
    <property type="entry name" value="Cytochrome P450"/>
    <property type="match status" value="1"/>
</dbReference>
<dbReference type="OrthoDB" id="9801155at2"/>
<keyword evidence="6" id="KW-1185">Reference proteome</keyword>
<keyword evidence="2" id="KW-0408">Iron</keyword>
<sequence>MNPTLFLKSDVSNPYLIYKTMLQNNRVYWDETNKIWAIYSYEDCVSILKNSKAEIPVVNANNEQKLNKKTLEILNNLTRLSNGIQHEISKEIAMLLFSKMKTVAINLIISQLIKSDLTENKIDWVNSVCKKLPVLVVLRSFGFEEKDCEFISEKIESLVKIMLPQKTEEQVKLINEVSSAIFLIVEKQLSSLHFFESLQAKISEANSLSLDEIKTISISNLIGLFIQSFDAGRGILSNSLLQILNYKTFSNKDEIQKSVIETLRFNPPIHNTRRIATEDISIGESQIKKGDQILIVLASANLDSEKFENPINFDIERSNNNENLTFGIGGHMCLAKHFSIHLATEALWFLFDNYKTIELLENNIQYEPMINARLPKTIWISLQ</sequence>
<evidence type="ECO:0000313" key="4">
    <source>
        <dbReference type="EMBL" id="SMO85854.1"/>
    </source>
</evidence>
<protein>
    <submittedName>
        <fullName evidence="3">Cytochrome P450</fullName>
    </submittedName>
    <submittedName>
        <fullName evidence="4">Pimelate synthase BioI</fullName>
    </submittedName>
</protein>
<dbReference type="EMBL" id="WKKG01000003">
    <property type="protein sequence ID" value="MRX67827.1"/>
    <property type="molecule type" value="Genomic_DNA"/>
</dbReference>
<dbReference type="Proteomes" id="UP000317289">
    <property type="component" value="Unassembled WGS sequence"/>
</dbReference>
<dbReference type="PROSITE" id="PS00086">
    <property type="entry name" value="CYTOCHROME_P450"/>
    <property type="match status" value="1"/>
</dbReference>
<keyword evidence="2" id="KW-0560">Oxidoreductase</keyword>
<dbReference type="InterPro" id="IPR001128">
    <property type="entry name" value="Cyt_P450"/>
</dbReference>
<name>A0A521EPK7_9FLAO</name>